<feature type="compositionally biased region" description="Polar residues" evidence="4">
    <location>
        <begin position="171"/>
        <end position="183"/>
    </location>
</feature>
<keyword evidence="1" id="KW-0479">Metal-binding</keyword>
<dbReference type="STRING" id="48269.A0A183LNR9"/>
<feature type="non-terminal residue" evidence="5">
    <location>
        <position position="1"/>
    </location>
</feature>
<dbReference type="PROSITE" id="PS00478">
    <property type="entry name" value="LIM_DOMAIN_1"/>
    <property type="match status" value="1"/>
</dbReference>
<sequence length="253" mass="28079">KVYCTVCHKRCKGDVLKIEQQFVHYKCFQCIKCRKNLKQGGFFVKDKNFYCPNDYQTEFGVRCETCHGYVEGEVVTVLGKTFHTHCFRCTTCRRLFNSGERTTIVDGSYYCMSCSSNLTNGDVLHKTVDGNARDSSAAAATITNGSNGVCSTSSSPSSNSPSPKSDHFNPLSLSTSGHQSQTLPTIRTSPTSTPIRHSVNHTDGNNTQNHNHYQQNLISDSNLKSFTSLNDQLSVQIHENGCSSKFALELLYD</sequence>
<evidence type="ECO:0000256" key="2">
    <source>
        <dbReference type="ARBA" id="ARBA00022833"/>
    </source>
</evidence>
<name>A0A183LNR9_9TREM</name>
<dbReference type="InterPro" id="IPR001781">
    <property type="entry name" value="Znf_LIM"/>
</dbReference>
<reference evidence="5 6" key="1">
    <citation type="submission" date="2018-11" db="EMBL/GenBank/DDBJ databases">
        <authorList>
            <consortium name="Pathogen Informatics"/>
        </authorList>
    </citation>
    <scope>NUCLEOTIDE SEQUENCE [LARGE SCALE GENOMIC DNA]</scope>
    <source>
        <strain evidence="5 6">Zambia</strain>
    </source>
</reference>
<evidence type="ECO:0000256" key="4">
    <source>
        <dbReference type="SAM" id="MobiDB-lite"/>
    </source>
</evidence>
<dbReference type="AlphaFoldDB" id="A0A183LNR9"/>
<evidence type="ECO:0000256" key="3">
    <source>
        <dbReference type="ARBA" id="ARBA00023038"/>
    </source>
</evidence>
<gene>
    <name evidence="5" type="ORF">SMRZ_LOCUS5444</name>
</gene>
<accession>A0A183LNR9</accession>
<dbReference type="SUPFAM" id="SSF57716">
    <property type="entry name" value="Glucocorticoid receptor-like (DNA-binding domain)"/>
    <property type="match status" value="1"/>
</dbReference>
<dbReference type="PANTHER" id="PTHR24213">
    <property type="entry name" value="ACTIN-BINDING LIM PROTEIN"/>
    <property type="match status" value="1"/>
</dbReference>
<dbReference type="SMART" id="SM00132">
    <property type="entry name" value="LIM"/>
    <property type="match status" value="2"/>
</dbReference>
<dbReference type="GO" id="GO:0046872">
    <property type="term" value="F:metal ion binding"/>
    <property type="evidence" value="ECO:0007669"/>
    <property type="project" value="UniProtKB-KW"/>
</dbReference>
<organism evidence="5 6">
    <name type="scientific">Schistosoma margrebowiei</name>
    <dbReference type="NCBI Taxonomy" id="48269"/>
    <lineage>
        <taxon>Eukaryota</taxon>
        <taxon>Metazoa</taxon>
        <taxon>Spiralia</taxon>
        <taxon>Lophotrochozoa</taxon>
        <taxon>Platyhelminthes</taxon>
        <taxon>Trematoda</taxon>
        <taxon>Digenea</taxon>
        <taxon>Strigeidida</taxon>
        <taxon>Schistosomatoidea</taxon>
        <taxon>Schistosomatidae</taxon>
        <taxon>Schistosoma</taxon>
    </lineage>
</organism>
<dbReference type="Proteomes" id="UP000277204">
    <property type="component" value="Unassembled WGS sequence"/>
</dbReference>
<dbReference type="GO" id="GO:0015629">
    <property type="term" value="C:actin cytoskeleton"/>
    <property type="evidence" value="ECO:0007669"/>
    <property type="project" value="TreeGrafter"/>
</dbReference>
<proteinExistence type="predicted"/>
<protein>
    <submittedName>
        <fullName evidence="5">Uncharacterized protein</fullName>
    </submittedName>
</protein>
<dbReference type="Gene3D" id="2.10.110.10">
    <property type="entry name" value="Cysteine Rich Protein"/>
    <property type="match status" value="2"/>
</dbReference>
<keyword evidence="6" id="KW-1185">Reference proteome</keyword>
<dbReference type="EMBL" id="UZAI01001883">
    <property type="protein sequence ID" value="VDO66137.1"/>
    <property type="molecule type" value="Genomic_DNA"/>
</dbReference>
<dbReference type="GO" id="GO:0030032">
    <property type="term" value="P:lamellipodium assembly"/>
    <property type="evidence" value="ECO:0007669"/>
    <property type="project" value="TreeGrafter"/>
</dbReference>
<evidence type="ECO:0000313" key="5">
    <source>
        <dbReference type="EMBL" id="VDO66137.1"/>
    </source>
</evidence>
<keyword evidence="2" id="KW-0862">Zinc</keyword>
<dbReference type="CDD" id="cd09327">
    <property type="entry name" value="LIM1_abLIM"/>
    <property type="match status" value="1"/>
</dbReference>
<feature type="compositionally biased region" description="Low complexity" evidence="4">
    <location>
        <begin position="184"/>
        <end position="196"/>
    </location>
</feature>
<dbReference type="PROSITE" id="PS50023">
    <property type="entry name" value="LIM_DOMAIN_2"/>
    <property type="match status" value="2"/>
</dbReference>
<dbReference type="GO" id="GO:0051015">
    <property type="term" value="F:actin filament binding"/>
    <property type="evidence" value="ECO:0007669"/>
    <property type="project" value="TreeGrafter"/>
</dbReference>
<evidence type="ECO:0000256" key="1">
    <source>
        <dbReference type="ARBA" id="ARBA00022723"/>
    </source>
</evidence>
<feature type="region of interest" description="Disordered" evidence="4">
    <location>
        <begin position="146"/>
        <end position="211"/>
    </location>
</feature>
<dbReference type="InterPro" id="IPR051618">
    <property type="entry name" value="Actin-binding_LIM"/>
</dbReference>
<dbReference type="PANTHER" id="PTHR24213:SF9">
    <property type="entry name" value="UNCOORDINATED 115A, ISOFORM B-RELATED"/>
    <property type="match status" value="1"/>
</dbReference>
<feature type="compositionally biased region" description="Low complexity" evidence="4">
    <location>
        <begin position="151"/>
        <end position="163"/>
    </location>
</feature>
<evidence type="ECO:0000313" key="6">
    <source>
        <dbReference type="Proteomes" id="UP000277204"/>
    </source>
</evidence>
<dbReference type="Pfam" id="PF00412">
    <property type="entry name" value="LIM"/>
    <property type="match status" value="2"/>
</dbReference>
<keyword evidence="3" id="KW-0440">LIM domain</keyword>